<evidence type="ECO:0000256" key="3">
    <source>
        <dbReference type="ARBA" id="ARBA00023002"/>
    </source>
</evidence>
<evidence type="ECO:0000256" key="4">
    <source>
        <dbReference type="ARBA" id="ARBA00023157"/>
    </source>
</evidence>
<dbReference type="PANTHER" id="PTHR13887">
    <property type="entry name" value="GLUTATHIONE S-TRANSFERASE KAPPA"/>
    <property type="match status" value="1"/>
</dbReference>
<dbReference type="EMBL" id="VTFX01000005">
    <property type="protein sequence ID" value="KAD3514850.1"/>
    <property type="molecule type" value="Genomic_DNA"/>
</dbReference>
<evidence type="ECO:0000313" key="9">
    <source>
        <dbReference type="EMBL" id="KAD3514850.1"/>
    </source>
</evidence>
<proteinExistence type="inferred from homology"/>
<reference evidence="9 10" key="1">
    <citation type="submission" date="2019-08" db="EMBL/GenBank/DDBJ databases">
        <title>Arthrobacter sp. nov., isolated from plateau pika and Tibetan wild ass.</title>
        <authorList>
            <person name="Ge Y."/>
        </authorList>
    </citation>
    <scope>NUCLEOTIDE SEQUENCE [LARGE SCALE GENOMIC DNA]</scope>
    <source>
        <strain evidence="9 10">785</strain>
    </source>
</reference>
<evidence type="ECO:0000256" key="5">
    <source>
        <dbReference type="ARBA" id="ARBA00023284"/>
    </source>
</evidence>
<dbReference type="PANTHER" id="PTHR13887:SF14">
    <property type="entry name" value="DISULFIDE BOND FORMATION PROTEIN D"/>
    <property type="match status" value="1"/>
</dbReference>
<dbReference type="Gene3D" id="3.40.30.10">
    <property type="entry name" value="Glutaredoxin"/>
    <property type="match status" value="1"/>
</dbReference>
<keyword evidence="3" id="KW-0560">Oxidoreductase</keyword>
<gene>
    <name evidence="9" type="ORF">GD627_10995</name>
</gene>
<evidence type="ECO:0000256" key="2">
    <source>
        <dbReference type="ARBA" id="ARBA00022729"/>
    </source>
</evidence>
<dbReference type="GO" id="GO:0016491">
    <property type="term" value="F:oxidoreductase activity"/>
    <property type="evidence" value="ECO:0007669"/>
    <property type="project" value="UniProtKB-KW"/>
</dbReference>
<accession>A0A5N6MF88</accession>
<organism evidence="9 10">
    <name type="scientific">Arthrobacter yangruifuii</name>
    <dbReference type="NCBI Taxonomy" id="2606616"/>
    <lineage>
        <taxon>Bacteria</taxon>
        <taxon>Bacillati</taxon>
        <taxon>Actinomycetota</taxon>
        <taxon>Actinomycetes</taxon>
        <taxon>Micrococcales</taxon>
        <taxon>Micrococcaceae</taxon>
        <taxon>Arthrobacter</taxon>
    </lineage>
</organism>
<feature type="region of interest" description="Disordered" evidence="6">
    <location>
        <begin position="1"/>
        <end position="30"/>
    </location>
</feature>
<keyword evidence="7" id="KW-0812">Transmembrane</keyword>
<evidence type="ECO:0000256" key="7">
    <source>
        <dbReference type="SAM" id="Phobius"/>
    </source>
</evidence>
<comment type="caution">
    <text evidence="9">The sequence shown here is derived from an EMBL/GenBank/DDBJ whole genome shotgun (WGS) entry which is preliminary data.</text>
</comment>
<feature type="domain" description="Thioredoxin-like fold" evidence="8">
    <location>
        <begin position="131"/>
        <end position="288"/>
    </location>
</feature>
<keyword evidence="10" id="KW-1185">Reference proteome</keyword>
<name>A0A5N6MF88_9MICC</name>
<evidence type="ECO:0000256" key="6">
    <source>
        <dbReference type="SAM" id="MobiDB-lite"/>
    </source>
</evidence>
<evidence type="ECO:0000313" key="10">
    <source>
        <dbReference type="Proteomes" id="UP000326852"/>
    </source>
</evidence>
<feature type="region of interest" description="Disordered" evidence="6">
    <location>
        <begin position="98"/>
        <end position="121"/>
    </location>
</feature>
<comment type="similarity">
    <text evidence="1">Belongs to the thioredoxin family. DsbA subfamily.</text>
</comment>
<dbReference type="Pfam" id="PF13462">
    <property type="entry name" value="Thioredoxin_4"/>
    <property type="match status" value="1"/>
</dbReference>
<dbReference type="AlphaFoldDB" id="A0A5N6MF88"/>
<dbReference type="OrthoDB" id="117402at2"/>
<keyword evidence="2" id="KW-0732">Signal</keyword>
<feature type="compositionally biased region" description="Basic and acidic residues" evidence="6">
    <location>
        <begin position="1"/>
        <end position="23"/>
    </location>
</feature>
<evidence type="ECO:0000259" key="8">
    <source>
        <dbReference type="Pfam" id="PF13462"/>
    </source>
</evidence>
<dbReference type="InterPro" id="IPR012336">
    <property type="entry name" value="Thioredoxin-like_fold"/>
</dbReference>
<keyword evidence="4" id="KW-1015">Disulfide bond</keyword>
<protein>
    <submittedName>
        <fullName evidence="9">Thioredoxin domain-containing protein</fullName>
    </submittedName>
</protein>
<keyword evidence="5" id="KW-0676">Redox-active center</keyword>
<dbReference type="InterPro" id="IPR036249">
    <property type="entry name" value="Thioredoxin-like_sf"/>
</dbReference>
<dbReference type="Proteomes" id="UP000326852">
    <property type="component" value="Unassembled WGS sequence"/>
</dbReference>
<evidence type="ECO:0000256" key="1">
    <source>
        <dbReference type="ARBA" id="ARBA00005791"/>
    </source>
</evidence>
<keyword evidence="7" id="KW-1133">Transmembrane helix</keyword>
<dbReference type="SUPFAM" id="SSF52833">
    <property type="entry name" value="Thioredoxin-like"/>
    <property type="match status" value="1"/>
</dbReference>
<keyword evidence="7" id="KW-0472">Membrane</keyword>
<feature type="transmembrane region" description="Helical" evidence="7">
    <location>
        <begin position="39"/>
        <end position="60"/>
    </location>
</feature>
<sequence>MMTDRNPKPTKAERTAAAREQARAMRQAQQKKDRRNRLLVIWGVVVAIVALIAIVAVIVFSSMNRNVASTGPSPANANQYGGFTLTSTSALEPTESFDIDTETLPPAPEEAAEETPVPPGVVAAEKGQPIPIVEYVDINCVHCADFAAQFDDQIAQWLDAGEITYEYRTVAFLDRNSPTNYSSRGANAAACVAAESPESYWDFMKAIFAQHASGEVKNAGLVDMAKSAGADTDGIEDCIDDDTYRPFVKYADQLARVDGISGTPTAYVNGAEADLNTFAETVQSAIDANK</sequence>